<dbReference type="InterPro" id="IPR051907">
    <property type="entry name" value="DoxX-like_oxidoreductase"/>
</dbReference>
<keyword evidence="3" id="KW-1003">Cell membrane</keyword>
<comment type="subcellular location">
    <subcellularLocation>
        <location evidence="1">Cell membrane</location>
        <topology evidence="1">Multi-pass membrane protein</topology>
    </subcellularLocation>
</comment>
<dbReference type="PANTHER" id="PTHR33452">
    <property type="entry name" value="OXIDOREDUCTASE CATD-RELATED"/>
    <property type="match status" value="1"/>
</dbReference>
<evidence type="ECO:0000313" key="8">
    <source>
        <dbReference type="EMBL" id="MBG6088341.1"/>
    </source>
</evidence>
<keyword evidence="9" id="KW-1185">Reference proteome</keyword>
<protein>
    <submittedName>
        <fullName evidence="8">Membrane protein YphA (DoxX/SURF4 family)</fullName>
    </submittedName>
</protein>
<dbReference type="PANTHER" id="PTHR33452:SF1">
    <property type="entry name" value="INNER MEMBRANE PROTEIN YPHA-RELATED"/>
    <property type="match status" value="1"/>
</dbReference>
<evidence type="ECO:0000256" key="5">
    <source>
        <dbReference type="ARBA" id="ARBA00022989"/>
    </source>
</evidence>
<keyword evidence="4 7" id="KW-0812">Transmembrane</keyword>
<feature type="transmembrane region" description="Helical" evidence="7">
    <location>
        <begin position="12"/>
        <end position="32"/>
    </location>
</feature>
<feature type="transmembrane region" description="Helical" evidence="7">
    <location>
        <begin position="52"/>
        <end position="70"/>
    </location>
</feature>
<evidence type="ECO:0000256" key="3">
    <source>
        <dbReference type="ARBA" id="ARBA00022475"/>
    </source>
</evidence>
<proteinExistence type="inferred from homology"/>
<accession>A0A931GMC0</accession>
<feature type="transmembrane region" description="Helical" evidence="7">
    <location>
        <begin position="76"/>
        <end position="96"/>
    </location>
</feature>
<dbReference type="Proteomes" id="UP000614047">
    <property type="component" value="Unassembled WGS sequence"/>
</dbReference>
<evidence type="ECO:0000256" key="4">
    <source>
        <dbReference type="ARBA" id="ARBA00022692"/>
    </source>
</evidence>
<evidence type="ECO:0000256" key="7">
    <source>
        <dbReference type="SAM" id="Phobius"/>
    </source>
</evidence>
<name>A0A931GMC0_9ACTN</name>
<comment type="similarity">
    <text evidence="2">Belongs to the DoxX family.</text>
</comment>
<dbReference type="Pfam" id="PF07681">
    <property type="entry name" value="DoxX"/>
    <property type="match status" value="1"/>
</dbReference>
<keyword evidence="6 7" id="KW-0472">Membrane</keyword>
<keyword evidence="5 7" id="KW-1133">Transmembrane helix</keyword>
<comment type="caution">
    <text evidence="8">The sequence shown here is derived from an EMBL/GenBank/DDBJ whole genome shotgun (WGS) entry which is preliminary data.</text>
</comment>
<reference evidence="8" key="1">
    <citation type="submission" date="2020-11" db="EMBL/GenBank/DDBJ databases">
        <title>Sequencing the genomes of 1000 actinobacteria strains.</title>
        <authorList>
            <person name="Klenk H.-P."/>
        </authorList>
    </citation>
    <scope>NUCLEOTIDE SEQUENCE</scope>
    <source>
        <strain evidence="8">DSM 43175</strain>
    </source>
</reference>
<dbReference type="EMBL" id="JADOUA010000001">
    <property type="protein sequence ID" value="MBG6088341.1"/>
    <property type="molecule type" value="Genomic_DNA"/>
</dbReference>
<feature type="transmembrane region" description="Helical" evidence="7">
    <location>
        <begin position="117"/>
        <end position="139"/>
    </location>
</feature>
<dbReference type="GO" id="GO:0005886">
    <property type="term" value="C:plasma membrane"/>
    <property type="evidence" value="ECO:0007669"/>
    <property type="project" value="UniProtKB-SubCell"/>
</dbReference>
<evidence type="ECO:0000313" key="9">
    <source>
        <dbReference type="Proteomes" id="UP000614047"/>
    </source>
</evidence>
<sequence length="143" mass="15403">MTTTSEVVMDVIALIGRILFTAVFIGAGIGHLTATESMAGYAASKNLPQPRLMVQFSGIYILLASALLILGIWPDIAAIAFLPFLILTALLFHDFWTQEDPQVRQNEQTQFLKDISLAGGSLALFALYASSPHPGLLLVGPVF</sequence>
<organism evidence="8 9">
    <name type="scientific">Actinomadura viridis</name>
    <dbReference type="NCBI Taxonomy" id="58110"/>
    <lineage>
        <taxon>Bacteria</taxon>
        <taxon>Bacillati</taxon>
        <taxon>Actinomycetota</taxon>
        <taxon>Actinomycetes</taxon>
        <taxon>Streptosporangiales</taxon>
        <taxon>Thermomonosporaceae</taxon>
        <taxon>Actinomadura</taxon>
    </lineage>
</organism>
<dbReference type="AlphaFoldDB" id="A0A931GMC0"/>
<dbReference type="InterPro" id="IPR032808">
    <property type="entry name" value="DoxX"/>
</dbReference>
<evidence type="ECO:0000256" key="6">
    <source>
        <dbReference type="ARBA" id="ARBA00023136"/>
    </source>
</evidence>
<evidence type="ECO:0000256" key="1">
    <source>
        <dbReference type="ARBA" id="ARBA00004651"/>
    </source>
</evidence>
<dbReference type="RefSeq" id="WP_197011076.1">
    <property type="nucleotide sequence ID" value="NZ_BAABES010000020.1"/>
</dbReference>
<evidence type="ECO:0000256" key="2">
    <source>
        <dbReference type="ARBA" id="ARBA00006679"/>
    </source>
</evidence>
<gene>
    <name evidence="8" type="ORF">IW256_002454</name>
</gene>